<feature type="transmembrane region" description="Helical" evidence="5">
    <location>
        <begin position="196"/>
        <end position="217"/>
    </location>
</feature>
<keyword evidence="6" id="KW-0732">Signal</keyword>
<evidence type="ECO:0000256" key="2">
    <source>
        <dbReference type="ARBA" id="ARBA00022801"/>
    </source>
</evidence>
<dbReference type="GO" id="GO:0008422">
    <property type="term" value="F:beta-glucosidase activity"/>
    <property type="evidence" value="ECO:0007669"/>
    <property type="project" value="TreeGrafter"/>
</dbReference>
<dbReference type="Proteomes" id="UP000327157">
    <property type="component" value="Chromosome 13"/>
</dbReference>
<feature type="transmembrane region" description="Helical" evidence="5">
    <location>
        <begin position="237"/>
        <end position="254"/>
    </location>
</feature>
<name>A0A5N5FDN0_9ROSA</name>
<organism evidence="7 8">
    <name type="scientific">Pyrus ussuriensis x Pyrus communis</name>
    <dbReference type="NCBI Taxonomy" id="2448454"/>
    <lineage>
        <taxon>Eukaryota</taxon>
        <taxon>Viridiplantae</taxon>
        <taxon>Streptophyta</taxon>
        <taxon>Embryophyta</taxon>
        <taxon>Tracheophyta</taxon>
        <taxon>Spermatophyta</taxon>
        <taxon>Magnoliopsida</taxon>
        <taxon>eudicotyledons</taxon>
        <taxon>Gunneridae</taxon>
        <taxon>Pentapetalae</taxon>
        <taxon>rosids</taxon>
        <taxon>fabids</taxon>
        <taxon>Rosales</taxon>
        <taxon>Rosaceae</taxon>
        <taxon>Amygdaloideae</taxon>
        <taxon>Maleae</taxon>
        <taxon>Pyrus</taxon>
    </lineage>
</organism>
<evidence type="ECO:0000256" key="3">
    <source>
        <dbReference type="ARBA" id="ARBA00023295"/>
    </source>
</evidence>
<feature type="chain" id="PRO_5024313188" evidence="6">
    <location>
        <begin position="27"/>
        <end position="308"/>
    </location>
</feature>
<dbReference type="SUPFAM" id="SSF51445">
    <property type="entry name" value="(Trans)glycosidases"/>
    <property type="match status" value="1"/>
</dbReference>
<keyword evidence="5" id="KW-0812">Transmembrane</keyword>
<dbReference type="InterPro" id="IPR001360">
    <property type="entry name" value="Glyco_hydro_1"/>
</dbReference>
<keyword evidence="5" id="KW-1133">Transmembrane helix</keyword>
<evidence type="ECO:0000313" key="7">
    <source>
        <dbReference type="EMBL" id="KAB2599270.1"/>
    </source>
</evidence>
<dbReference type="Gene3D" id="3.20.20.80">
    <property type="entry name" value="Glycosidases"/>
    <property type="match status" value="1"/>
</dbReference>
<reference evidence="8" key="2">
    <citation type="submission" date="2019-10" db="EMBL/GenBank/DDBJ databases">
        <title>A de novo genome assembly of a pear dwarfing rootstock.</title>
        <authorList>
            <person name="Wang F."/>
            <person name="Wang J."/>
            <person name="Li S."/>
            <person name="Zhang Y."/>
            <person name="Fang M."/>
            <person name="Ma L."/>
            <person name="Zhao Y."/>
            <person name="Jiang S."/>
        </authorList>
    </citation>
    <scope>NUCLEOTIDE SEQUENCE [LARGE SCALE GENOMIC DNA]</scope>
</reference>
<keyword evidence="3" id="KW-0326">Glycosidase</keyword>
<comment type="caution">
    <text evidence="7">The sequence shown here is derived from an EMBL/GenBank/DDBJ whole genome shotgun (WGS) entry which is preliminary data.</text>
</comment>
<comment type="similarity">
    <text evidence="1 4">Belongs to the glycosyl hydrolase 1 family.</text>
</comment>
<dbReference type="PRINTS" id="PR00131">
    <property type="entry name" value="GLHYDRLASE1"/>
</dbReference>
<keyword evidence="5" id="KW-0472">Membrane</keyword>
<dbReference type="InterPro" id="IPR017853">
    <property type="entry name" value="GH"/>
</dbReference>
<proteinExistence type="inferred from homology"/>
<sequence length="308" mass="34701">MAVVPLFVTATKLAELLVTLTVAANAYSYGKNEARIGLLRTFSRASNNLTIASDLDSCNHMLSFFFVDIFCMPTYCAGSWPSGHPEMLEAATSALPSGVFQQAMHWMAIAHTKVYEYIHEQRSSSKPVVGVAHHKLVETDEFSESGRGVYPDGLYRVLLQFHEKHKHLNVPFMITENGVAHETNLIRRPYLLEHLLAVYAAKIKGVPALGYLFWIISDNWEWAAGNGPKFGLVAVDRMPIIFPGFHVLLTIYLLRWRQQVKLHDDRAQAWSDLNQAAKAKTTQPFIGKLIGTSRFESRCWKSFFVGDL</sequence>
<reference evidence="7 8" key="1">
    <citation type="submission" date="2019-09" db="EMBL/GenBank/DDBJ databases">
        <authorList>
            <person name="Ou C."/>
        </authorList>
    </citation>
    <scope>NUCLEOTIDE SEQUENCE [LARGE SCALE GENOMIC DNA]</scope>
    <source>
        <strain evidence="7">S2</strain>
        <tissue evidence="7">Leaf</tissue>
    </source>
</reference>
<evidence type="ECO:0000256" key="6">
    <source>
        <dbReference type="SAM" id="SignalP"/>
    </source>
</evidence>
<keyword evidence="8" id="KW-1185">Reference proteome</keyword>
<dbReference type="GO" id="GO:0005975">
    <property type="term" value="P:carbohydrate metabolic process"/>
    <property type="evidence" value="ECO:0007669"/>
    <property type="project" value="InterPro"/>
</dbReference>
<evidence type="ECO:0000256" key="1">
    <source>
        <dbReference type="ARBA" id="ARBA00010838"/>
    </source>
</evidence>
<dbReference type="OrthoDB" id="65569at2759"/>
<dbReference type="Pfam" id="PF00232">
    <property type="entry name" value="Glyco_hydro_1"/>
    <property type="match status" value="1"/>
</dbReference>
<keyword evidence="2" id="KW-0378">Hydrolase</keyword>
<evidence type="ECO:0000256" key="4">
    <source>
        <dbReference type="RuleBase" id="RU003690"/>
    </source>
</evidence>
<dbReference type="PANTHER" id="PTHR10353">
    <property type="entry name" value="GLYCOSYL HYDROLASE"/>
    <property type="match status" value="1"/>
</dbReference>
<dbReference type="EMBL" id="SMOL01000753">
    <property type="protein sequence ID" value="KAB2599270.1"/>
    <property type="molecule type" value="Genomic_DNA"/>
</dbReference>
<dbReference type="PANTHER" id="PTHR10353:SF209">
    <property type="entry name" value="GALACTOLIPID GALACTOSYLTRANSFERASE SFR2, CHLOROPLASTIC"/>
    <property type="match status" value="1"/>
</dbReference>
<feature type="signal peptide" evidence="6">
    <location>
        <begin position="1"/>
        <end position="26"/>
    </location>
</feature>
<gene>
    <name evidence="7" type="ORF">D8674_009541</name>
</gene>
<protein>
    <submittedName>
        <fullName evidence="7">Beta-glucosidase-like SFR2</fullName>
    </submittedName>
</protein>
<reference evidence="7 8" key="3">
    <citation type="submission" date="2019-11" db="EMBL/GenBank/DDBJ databases">
        <title>A de novo genome assembly of a pear dwarfing rootstock.</title>
        <authorList>
            <person name="Wang F."/>
            <person name="Wang J."/>
            <person name="Li S."/>
            <person name="Zhang Y."/>
            <person name="Fang M."/>
            <person name="Ma L."/>
            <person name="Zhao Y."/>
            <person name="Jiang S."/>
        </authorList>
    </citation>
    <scope>NUCLEOTIDE SEQUENCE [LARGE SCALE GENOMIC DNA]</scope>
    <source>
        <strain evidence="7">S2</strain>
        <tissue evidence="7">Leaf</tissue>
    </source>
</reference>
<evidence type="ECO:0000313" key="8">
    <source>
        <dbReference type="Proteomes" id="UP000327157"/>
    </source>
</evidence>
<dbReference type="AlphaFoldDB" id="A0A5N5FDN0"/>
<accession>A0A5N5FDN0</accession>
<evidence type="ECO:0000256" key="5">
    <source>
        <dbReference type="SAM" id="Phobius"/>
    </source>
</evidence>